<evidence type="ECO:0000313" key="3">
    <source>
        <dbReference type="EMBL" id="KNE61740.1"/>
    </source>
</evidence>
<evidence type="ECO:0000313" key="4">
    <source>
        <dbReference type="Proteomes" id="UP000054350"/>
    </source>
</evidence>
<sequence>MGHTRLHGQVRDLEAELAGLQRARAVREARILAAEHEMDAAAAAAAAAGRDMAMDVDGEDGDEEGGLVGVPRAADAPWWGGRWWPPPPRGDDR</sequence>
<feature type="compositionally biased region" description="Pro residues" evidence="2">
    <location>
        <begin position="84"/>
        <end position="93"/>
    </location>
</feature>
<keyword evidence="4" id="KW-1185">Reference proteome</keyword>
<organism evidence="3 4">
    <name type="scientific">Allomyces macrogynus (strain ATCC 38327)</name>
    <name type="common">Allomyces javanicus var. macrogynus</name>
    <dbReference type="NCBI Taxonomy" id="578462"/>
    <lineage>
        <taxon>Eukaryota</taxon>
        <taxon>Fungi</taxon>
        <taxon>Fungi incertae sedis</taxon>
        <taxon>Blastocladiomycota</taxon>
        <taxon>Blastocladiomycetes</taxon>
        <taxon>Blastocladiales</taxon>
        <taxon>Blastocladiaceae</taxon>
        <taxon>Allomyces</taxon>
    </lineage>
</organism>
<protein>
    <submittedName>
        <fullName evidence="3">Uncharacterized protein</fullName>
    </submittedName>
</protein>
<evidence type="ECO:0000256" key="1">
    <source>
        <dbReference type="SAM" id="Coils"/>
    </source>
</evidence>
<proteinExistence type="predicted"/>
<keyword evidence="1" id="KW-0175">Coiled coil</keyword>
<dbReference type="EMBL" id="GG745338">
    <property type="protein sequence ID" value="KNE61740.1"/>
    <property type="molecule type" value="Genomic_DNA"/>
</dbReference>
<feature type="compositionally biased region" description="Low complexity" evidence="2">
    <location>
        <begin position="69"/>
        <end position="83"/>
    </location>
</feature>
<reference evidence="3 4" key="2">
    <citation type="submission" date="2009-11" db="EMBL/GenBank/DDBJ databases">
        <title>The Genome Sequence of Allomyces macrogynus strain ATCC 38327.</title>
        <authorList>
            <consortium name="The Broad Institute Genome Sequencing Platform"/>
            <person name="Russ C."/>
            <person name="Cuomo C."/>
            <person name="Shea T."/>
            <person name="Young S.K."/>
            <person name="Zeng Q."/>
            <person name="Koehrsen M."/>
            <person name="Haas B."/>
            <person name="Borodovsky M."/>
            <person name="Guigo R."/>
            <person name="Alvarado L."/>
            <person name="Berlin A."/>
            <person name="Borenstein D."/>
            <person name="Chen Z."/>
            <person name="Engels R."/>
            <person name="Freedman E."/>
            <person name="Gellesch M."/>
            <person name="Goldberg J."/>
            <person name="Griggs A."/>
            <person name="Gujja S."/>
            <person name="Heiman D."/>
            <person name="Hepburn T."/>
            <person name="Howarth C."/>
            <person name="Jen D."/>
            <person name="Larson L."/>
            <person name="Lewis B."/>
            <person name="Mehta T."/>
            <person name="Park D."/>
            <person name="Pearson M."/>
            <person name="Roberts A."/>
            <person name="Saif S."/>
            <person name="Shenoy N."/>
            <person name="Sisk P."/>
            <person name="Stolte C."/>
            <person name="Sykes S."/>
            <person name="Walk T."/>
            <person name="White J."/>
            <person name="Yandava C."/>
            <person name="Burger G."/>
            <person name="Gray M.W."/>
            <person name="Holland P.W.H."/>
            <person name="King N."/>
            <person name="Lang F.B.F."/>
            <person name="Roger A.J."/>
            <person name="Ruiz-Trillo I."/>
            <person name="Lander E."/>
            <person name="Nusbaum C."/>
        </authorList>
    </citation>
    <scope>NUCLEOTIDE SEQUENCE [LARGE SCALE GENOMIC DNA]</scope>
    <source>
        <strain evidence="3 4">ATCC 38327</strain>
    </source>
</reference>
<feature type="region of interest" description="Disordered" evidence="2">
    <location>
        <begin position="55"/>
        <end position="93"/>
    </location>
</feature>
<accession>A0A0L0SH93</accession>
<gene>
    <name evidence="3" type="ORF">AMAG_18679</name>
</gene>
<dbReference type="VEuPathDB" id="FungiDB:AMAG_18679"/>
<feature type="coiled-coil region" evidence="1">
    <location>
        <begin position="3"/>
        <end position="30"/>
    </location>
</feature>
<feature type="compositionally biased region" description="Acidic residues" evidence="2">
    <location>
        <begin position="55"/>
        <end position="65"/>
    </location>
</feature>
<reference evidence="3 4" key="1">
    <citation type="submission" date="2009-11" db="EMBL/GenBank/DDBJ databases">
        <title>Annotation of Allomyces macrogynus ATCC 38327.</title>
        <authorList>
            <consortium name="The Broad Institute Genome Sequencing Platform"/>
            <person name="Russ C."/>
            <person name="Cuomo C."/>
            <person name="Burger G."/>
            <person name="Gray M.W."/>
            <person name="Holland P.W.H."/>
            <person name="King N."/>
            <person name="Lang F.B.F."/>
            <person name="Roger A.J."/>
            <person name="Ruiz-Trillo I."/>
            <person name="Young S.K."/>
            <person name="Zeng Q."/>
            <person name="Gargeya S."/>
            <person name="Fitzgerald M."/>
            <person name="Haas B."/>
            <person name="Abouelleil A."/>
            <person name="Alvarado L."/>
            <person name="Arachchi H.M."/>
            <person name="Berlin A."/>
            <person name="Chapman S.B."/>
            <person name="Gearin G."/>
            <person name="Goldberg J."/>
            <person name="Griggs A."/>
            <person name="Gujja S."/>
            <person name="Hansen M."/>
            <person name="Heiman D."/>
            <person name="Howarth C."/>
            <person name="Larimer J."/>
            <person name="Lui A."/>
            <person name="MacDonald P.J.P."/>
            <person name="McCowen C."/>
            <person name="Montmayeur A."/>
            <person name="Murphy C."/>
            <person name="Neiman D."/>
            <person name="Pearson M."/>
            <person name="Priest M."/>
            <person name="Roberts A."/>
            <person name="Saif S."/>
            <person name="Shea T."/>
            <person name="Sisk P."/>
            <person name="Stolte C."/>
            <person name="Sykes S."/>
            <person name="Wortman J."/>
            <person name="Nusbaum C."/>
            <person name="Birren B."/>
        </authorList>
    </citation>
    <scope>NUCLEOTIDE SEQUENCE [LARGE SCALE GENOMIC DNA]</scope>
    <source>
        <strain evidence="3 4">ATCC 38327</strain>
    </source>
</reference>
<name>A0A0L0SH93_ALLM3</name>
<dbReference type="AlphaFoldDB" id="A0A0L0SH93"/>
<dbReference type="Proteomes" id="UP000054350">
    <property type="component" value="Unassembled WGS sequence"/>
</dbReference>
<evidence type="ECO:0000256" key="2">
    <source>
        <dbReference type="SAM" id="MobiDB-lite"/>
    </source>
</evidence>